<dbReference type="Pfam" id="PF04828">
    <property type="entry name" value="GFA"/>
    <property type="match status" value="1"/>
</dbReference>
<dbReference type="PROSITE" id="PS51891">
    <property type="entry name" value="CENP_V_GFA"/>
    <property type="match status" value="1"/>
</dbReference>
<name>A0ABR4LRR7_9EURO</name>
<dbReference type="InterPro" id="IPR006913">
    <property type="entry name" value="CENP-V/GFA"/>
</dbReference>
<dbReference type="EMBL" id="JBFXLQ010000020">
    <property type="protein sequence ID" value="KAL2867229.1"/>
    <property type="molecule type" value="Genomic_DNA"/>
</dbReference>
<protein>
    <submittedName>
        <fullName evidence="6">Mss4-like protein</fullName>
    </submittedName>
</protein>
<keyword evidence="2" id="KW-0479">Metal-binding</keyword>
<evidence type="ECO:0000259" key="5">
    <source>
        <dbReference type="PROSITE" id="PS51891"/>
    </source>
</evidence>
<dbReference type="InterPro" id="IPR011057">
    <property type="entry name" value="Mss4-like_sf"/>
</dbReference>
<sequence>MLNDWGLPRDRLKPSGKKMGLRLTGQAFVHPEVPTLRTLSRLTSLWNYRERSPDQGRAQYEHPALNDTSANTEFDLPPRICISSREILPHLDIFKHSITPTYYEMGLCHCGDCRKITGTLYTYSFVVKRNDLHVSGAGTPKEIAKTASSGNYIKNFFCPDCGTPLFGWRANADGEPADSIVIVRVGIFDDAEIFKKYKPQAELFAAQRAEWVGEIEGAEQFTAMMPIHGRE</sequence>
<keyword evidence="3" id="KW-0862">Zinc</keyword>
<comment type="similarity">
    <text evidence="1">Belongs to the Gfa family.</text>
</comment>
<evidence type="ECO:0000313" key="7">
    <source>
        <dbReference type="Proteomes" id="UP001610432"/>
    </source>
</evidence>
<accession>A0ABR4LRR7</accession>
<evidence type="ECO:0000256" key="2">
    <source>
        <dbReference type="ARBA" id="ARBA00022723"/>
    </source>
</evidence>
<dbReference type="PANTHER" id="PTHR33337">
    <property type="entry name" value="GFA DOMAIN-CONTAINING PROTEIN"/>
    <property type="match status" value="1"/>
</dbReference>
<comment type="caution">
    <text evidence="6">The sequence shown here is derived from an EMBL/GenBank/DDBJ whole genome shotgun (WGS) entry which is preliminary data.</text>
</comment>
<reference evidence="6 7" key="1">
    <citation type="submission" date="2024-07" db="EMBL/GenBank/DDBJ databases">
        <title>Section-level genome sequencing and comparative genomics of Aspergillus sections Usti and Cavernicolus.</title>
        <authorList>
            <consortium name="Lawrence Berkeley National Laboratory"/>
            <person name="Nybo J.L."/>
            <person name="Vesth T.C."/>
            <person name="Theobald S."/>
            <person name="Frisvad J.C."/>
            <person name="Larsen T.O."/>
            <person name="Kjaerboelling I."/>
            <person name="Rothschild-Mancinelli K."/>
            <person name="Lyhne E.K."/>
            <person name="Kogle M.E."/>
            <person name="Barry K."/>
            <person name="Clum A."/>
            <person name="Na H."/>
            <person name="Ledsgaard L."/>
            <person name="Lin J."/>
            <person name="Lipzen A."/>
            <person name="Kuo A."/>
            <person name="Riley R."/>
            <person name="Mondo S."/>
            <person name="Labutti K."/>
            <person name="Haridas S."/>
            <person name="Pangalinan J."/>
            <person name="Salamov A.A."/>
            <person name="Simmons B.A."/>
            <person name="Magnuson J.K."/>
            <person name="Chen J."/>
            <person name="Drula E."/>
            <person name="Henrissat B."/>
            <person name="Wiebenga A."/>
            <person name="Lubbers R.J."/>
            <person name="Gomes A.C."/>
            <person name="Macurrencykelacurrency M.R."/>
            <person name="Stajich J."/>
            <person name="Grigoriev I.V."/>
            <person name="Mortensen U.H."/>
            <person name="De Vries R.P."/>
            <person name="Baker S.E."/>
            <person name="Andersen M.R."/>
        </authorList>
    </citation>
    <scope>NUCLEOTIDE SEQUENCE [LARGE SCALE GENOMIC DNA]</scope>
    <source>
        <strain evidence="6 7">CBS 449.75</strain>
    </source>
</reference>
<dbReference type="Gene3D" id="3.90.1590.10">
    <property type="entry name" value="glutathione-dependent formaldehyde- activating enzyme (gfa)"/>
    <property type="match status" value="1"/>
</dbReference>
<evidence type="ECO:0000313" key="6">
    <source>
        <dbReference type="EMBL" id="KAL2867229.1"/>
    </source>
</evidence>
<proteinExistence type="inferred from homology"/>
<keyword evidence="4" id="KW-0456">Lyase</keyword>
<dbReference type="RefSeq" id="XP_070886208.1">
    <property type="nucleotide sequence ID" value="XM_071032982.1"/>
</dbReference>
<dbReference type="GeneID" id="98148054"/>
<feature type="domain" description="CENP-V/GFA" evidence="5">
    <location>
        <begin position="82"/>
        <end position="198"/>
    </location>
</feature>
<evidence type="ECO:0000256" key="3">
    <source>
        <dbReference type="ARBA" id="ARBA00022833"/>
    </source>
</evidence>
<keyword evidence="7" id="KW-1185">Reference proteome</keyword>
<gene>
    <name evidence="6" type="ORF">BJX67DRAFT_381246</name>
</gene>
<organism evidence="6 7">
    <name type="scientific">Aspergillus lucknowensis</name>
    <dbReference type="NCBI Taxonomy" id="176173"/>
    <lineage>
        <taxon>Eukaryota</taxon>
        <taxon>Fungi</taxon>
        <taxon>Dikarya</taxon>
        <taxon>Ascomycota</taxon>
        <taxon>Pezizomycotina</taxon>
        <taxon>Eurotiomycetes</taxon>
        <taxon>Eurotiomycetidae</taxon>
        <taxon>Eurotiales</taxon>
        <taxon>Aspergillaceae</taxon>
        <taxon>Aspergillus</taxon>
        <taxon>Aspergillus subgen. Nidulantes</taxon>
    </lineage>
</organism>
<dbReference type="PANTHER" id="PTHR33337:SF30">
    <property type="entry name" value="DUF636 DOMAIN PROTEIN (AFU_ORTHOLOGUE AFUA_1G03180)"/>
    <property type="match status" value="1"/>
</dbReference>
<dbReference type="Proteomes" id="UP001610432">
    <property type="component" value="Unassembled WGS sequence"/>
</dbReference>
<evidence type="ECO:0000256" key="1">
    <source>
        <dbReference type="ARBA" id="ARBA00005495"/>
    </source>
</evidence>
<evidence type="ECO:0000256" key="4">
    <source>
        <dbReference type="ARBA" id="ARBA00023239"/>
    </source>
</evidence>
<dbReference type="SUPFAM" id="SSF51316">
    <property type="entry name" value="Mss4-like"/>
    <property type="match status" value="1"/>
</dbReference>